<dbReference type="OrthoDB" id="7269965at2"/>
<evidence type="ECO:0000256" key="1">
    <source>
        <dbReference type="SAM" id="MobiDB-lite"/>
    </source>
</evidence>
<comment type="caution">
    <text evidence="2">The sequence shown here is derived from an EMBL/GenBank/DDBJ whole genome shotgun (WGS) entry which is preliminary data.</text>
</comment>
<keyword evidence="3" id="KW-1185">Reference proteome</keyword>
<evidence type="ECO:0000313" key="3">
    <source>
        <dbReference type="Proteomes" id="UP000001095"/>
    </source>
</evidence>
<dbReference type="HOGENOM" id="CLU_034357_0_0_5"/>
<organism evidence="2 3">
    <name type="scientific">Afipia clevelandensis ATCC 49720</name>
    <dbReference type="NCBI Taxonomy" id="883079"/>
    <lineage>
        <taxon>Bacteria</taxon>
        <taxon>Pseudomonadati</taxon>
        <taxon>Pseudomonadota</taxon>
        <taxon>Alphaproteobacteria</taxon>
        <taxon>Hyphomicrobiales</taxon>
        <taxon>Nitrobacteraceae</taxon>
        <taxon>Afipia</taxon>
    </lineage>
</organism>
<dbReference type="EMBL" id="AGWY01000008">
    <property type="protein sequence ID" value="EKS35593.1"/>
    <property type="molecule type" value="Genomic_DNA"/>
</dbReference>
<sequence length="381" mass="39787">MANEAFALSPISARAASSTDADFEAIREAFLETARGRWFLDEYTKRNRNADTAMVLEAVARIENSLAAQKEEHQRQALSEQALREAPPSEPPAAEPLSSELPAAIAAVKVIVAAARESAAQALAAPVFDDALAPARKCARVIREIAWGLRESGADGRICFLLESQVDAINAACDHAAAIGVRDDVLRAFDQAASDIEALSPSAAKPETAAASVATFGAVDLHSAPEAHTDPAPGDIAGEPQMDSLDAELFEAPVTVMEDASPVLELEFPAQEDQPVEMASIAAAPIDEAPPEIAQLEAVQLEAVPEIAPELAVEIMPEAAVIETAAVPTATLETDAIAAAPASLGASLIASGIVAKPVSPRIDLLAPIRRMSQAEKVAFFS</sequence>
<proteinExistence type="predicted"/>
<dbReference type="PATRIC" id="fig|883079.3.peg.1830"/>
<dbReference type="RefSeq" id="WP_002712671.1">
    <property type="nucleotide sequence ID" value="NZ_KB375281.1"/>
</dbReference>
<evidence type="ECO:0000313" key="2">
    <source>
        <dbReference type="EMBL" id="EKS35593.1"/>
    </source>
</evidence>
<dbReference type="Proteomes" id="UP000001095">
    <property type="component" value="Unassembled WGS sequence"/>
</dbReference>
<reference evidence="2 3" key="1">
    <citation type="submission" date="2012-04" db="EMBL/GenBank/DDBJ databases">
        <title>The Genome Sequence of Afipia clevelandensis ATCC 49720.</title>
        <authorList>
            <consortium name="The Broad Institute Genome Sequencing Platform"/>
            <person name="Earl A."/>
            <person name="Ward D."/>
            <person name="Feldgarden M."/>
            <person name="Gevers D."/>
            <person name="Huys G."/>
            <person name="Walker B."/>
            <person name="Young S.K."/>
            <person name="Zeng Q."/>
            <person name="Gargeya S."/>
            <person name="Fitzgerald M."/>
            <person name="Haas B."/>
            <person name="Abouelleil A."/>
            <person name="Alvarado L."/>
            <person name="Arachchi H.M."/>
            <person name="Berlin A."/>
            <person name="Chapman S.B."/>
            <person name="Goldberg J."/>
            <person name="Griggs A."/>
            <person name="Gujja S."/>
            <person name="Hansen M."/>
            <person name="Howarth C."/>
            <person name="Imamovic A."/>
            <person name="Larimer J."/>
            <person name="McCowen C."/>
            <person name="Montmayeur A."/>
            <person name="Murphy C."/>
            <person name="Neiman D."/>
            <person name="Pearson M."/>
            <person name="Priest M."/>
            <person name="Roberts A."/>
            <person name="Saif S."/>
            <person name="Shea T."/>
            <person name="Sisk P."/>
            <person name="Sykes S."/>
            <person name="Wortman J."/>
            <person name="Nusbaum C."/>
            <person name="Birren B."/>
        </authorList>
    </citation>
    <scope>NUCLEOTIDE SEQUENCE [LARGE SCALE GENOMIC DNA]</scope>
    <source>
        <strain evidence="2 3">ATCC 49720</strain>
    </source>
</reference>
<protein>
    <submittedName>
        <fullName evidence="2">Uncharacterized protein</fullName>
    </submittedName>
</protein>
<dbReference type="AlphaFoldDB" id="K8PB56"/>
<gene>
    <name evidence="2" type="ORF">HMPREF9696_01805</name>
</gene>
<name>K8PB56_9BRAD</name>
<accession>K8PB56</accession>
<feature type="region of interest" description="Disordered" evidence="1">
    <location>
        <begin position="70"/>
        <end position="97"/>
    </location>
</feature>